<evidence type="ECO:0000313" key="1">
    <source>
        <dbReference type="EMBL" id="CDM58753.1"/>
    </source>
</evidence>
<keyword evidence="2" id="KW-1185">Reference proteome</keyword>
<proteinExistence type="predicted"/>
<dbReference type="EMBL" id="HG916852">
    <property type="protein sequence ID" value="CDM58753.1"/>
    <property type="molecule type" value="Genomic_DNA"/>
</dbReference>
<sequence length="80" mass="8942">MPVPDNDFTFVKDAMKALCREHGIERDRKATVEIAALLVALVKEGIHDAEELKVLVRERWMEAAPLFRGADSPAEPPSRS</sequence>
<gene>
    <name evidence="1" type="ORF">LPU83_3103</name>
</gene>
<dbReference type="Proteomes" id="UP000019443">
    <property type="component" value="Chromosome"/>
</dbReference>
<dbReference type="HOGENOM" id="CLU_2587320_0_0_5"/>
<reference evidence="1" key="1">
    <citation type="submission" date="2013-11" db="EMBL/GenBank/DDBJ databases">
        <title>Draft genome sequence of the broad-host-range Rhizobium sp. LPU83 strain, a member of the low-genetic diversity Oregon-like Rhizobium sp. group.</title>
        <authorList>
            <person name="Wibberg D."/>
            <person name="Puehler A."/>
            <person name="Schlueter A."/>
        </authorList>
    </citation>
    <scope>NUCLEOTIDE SEQUENCE [LARGE SCALE GENOMIC DNA]</scope>
    <source>
        <strain evidence="1">LPU83</strain>
    </source>
</reference>
<protein>
    <submittedName>
        <fullName evidence="1">Uncharacterized protein</fullName>
    </submittedName>
</protein>
<dbReference type="PATRIC" id="fig|348824.6.peg.3348"/>
<dbReference type="eggNOG" id="ENOG502ZZ4N">
    <property type="taxonomic scope" value="Bacteria"/>
</dbReference>
<evidence type="ECO:0000313" key="2">
    <source>
        <dbReference type="Proteomes" id="UP000019443"/>
    </source>
</evidence>
<dbReference type="AlphaFoldDB" id="W6RIR4"/>
<name>W6RIR4_9HYPH</name>
<dbReference type="KEGG" id="rhl:LPU83_3103"/>
<accession>W6RIR4</accession>
<dbReference type="RefSeq" id="WP_051509101.1">
    <property type="nucleotide sequence ID" value="NZ_HG916852.1"/>
</dbReference>
<organism evidence="1 2">
    <name type="scientific">Rhizobium favelukesii</name>
    <dbReference type="NCBI Taxonomy" id="348824"/>
    <lineage>
        <taxon>Bacteria</taxon>
        <taxon>Pseudomonadati</taxon>
        <taxon>Pseudomonadota</taxon>
        <taxon>Alphaproteobacteria</taxon>
        <taxon>Hyphomicrobiales</taxon>
        <taxon>Rhizobiaceae</taxon>
        <taxon>Rhizobium/Agrobacterium group</taxon>
        <taxon>Rhizobium</taxon>
    </lineage>
</organism>